<evidence type="ECO:0000313" key="1">
    <source>
        <dbReference type="EMBL" id="KFD53286.1"/>
    </source>
</evidence>
<dbReference type="AlphaFoldDB" id="A0A085M7U0"/>
<reference evidence="1 2" key="1">
    <citation type="journal article" date="2014" name="Nat. Genet.">
        <title>Genome and transcriptome of the porcine whipworm Trichuris suis.</title>
        <authorList>
            <person name="Jex A.R."/>
            <person name="Nejsum P."/>
            <person name="Schwarz E.M."/>
            <person name="Hu L."/>
            <person name="Young N.D."/>
            <person name="Hall R.S."/>
            <person name="Korhonen P.K."/>
            <person name="Liao S."/>
            <person name="Thamsborg S."/>
            <person name="Xia J."/>
            <person name="Xu P."/>
            <person name="Wang S."/>
            <person name="Scheerlinck J.P."/>
            <person name="Hofmann A."/>
            <person name="Sternberg P.W."/>
            <person name="Wang J."/>
            <person name="Gasser R.B."/>
        </authorList>
    </citation>
    <scope>NUCLEOTIDE SEQUENCE [LARGE SCALE GENOMIC DNA]</scope>
    <source>
        <strain evidence="1">DCEP-RM93M</strain>
    </source>
</reference>
<name>A0A085M7U0_9BILA</name>
<dbReference type="Proteomes" id="UP000030764">
    <property type="component" value="Unassembled WGS sequence"/>
</dbReference>
<protein>
    <submittedName>
        <fullName evidence="1">Uncharacterized protein</fullName>
    </submittedName>
</protein>
<gene>
    <name evidence="1" type="ORF">M513_05767</name>
</gene>
<evidence type="ECO:0000313" key="2">
    <source>
        <dbReference type="Proteomes" id="UP000030764"/>
    </source>
</evidence>
<organism evidence="1 2">
    <name type="scientific">Trichuris suis</name>
    <name type="common">pig whipworm</name>
    <dbReference type="NCBI Taxonomy" id="68888"/>
    <lineage>
        <taxon>Eukaryota</taxon>
        <taxon>Metazoa</taxon>
        <taxon>Ecdysozoa</taxon>
        <taxon>Nematoda</taxon>
        <taxon>Enoplea</taxon>
        <taxon>Dorylaimia</taxon>
        <taxon>Trichinellida</taxon>
        <taxon>Trichuridae</taxon>
        <taxon>Trichuris</taxon>
    </lineage>
</organism>
<proteinExistence type="predicted"/>
<sequence>MPAKERSDKDHGRGGELFGRCGARGDMSLCGWQITVTRMHHELLFRLRKLKEALYICQNPCINRDEEVEISATWSALAVAADCVTIH</sequence>
<accession>A0A085M7U0</accession>
<dbReference type="EMBL" id="KL363218">
    <property type="protein sequence ID" value="KFD53286.1"/>
    <property type="molecule type" value="Genomic_DNA"/>
</dbReference>
<keyword evidence="2" id="KW-1185">Reference proteome</keyword>